<dbReference type="EMBL" id="JACATN010000004">
    <property type="protein sequence ID" value="MBT2162361.1"/>
    <property type="molecule type" value="Genomic_DNA"/>
</dbReference>
<feature type="transmembrane region" description="Helical" evidence="1">
    <location>
        <begin position="20"/>
        <end position="39"/>
    </location>
</feature>
<gene>
    <name evidence="2" type="ORF">HW347_13895</name>
</gene>
<keyword evidence="1" id="KW-1133">Transmembrane helix</keyword>
<dbReference type="RefSeq" id="WP_214612411.1">
    <property type="nucleotide sequence ID" value="NZ_JACATN010000004.1"/>
</dbReference>
<protein>
    <submittedName>
        <fullName evidence="2">Uncharacterized protein</fullName>
    </submittedName>
</protein>
<reference evidence="3" key="1">
    <citation type="submission" date="2023-07" db="EMBL/GenBank/DDBJ databases">
        <title>Zobellia barbeyronii sp. nov., a new marine flavobacterium, isolated from green and red algae.</title>
        <authorList>
            <person name="Nedashkovskaya O.I."/>
            <person name="Otstavnykh N."/>
            <person name="Zhukova N."/>
            <person name="Guzev K."/>
            <person name="Chausova V."/>
            <person name="Tekutyeva L."/>
            <person name="Mikhailov V."/>
            <person name="Isaeva M."/>
        </authorList>
    </citation>
    <scope>NUCLEOTIDE SEQUENCE [LARGE SCALE GENOMIC DNA]</scope>
    <source>
        <strain evidence="3">KMM 6746</strain>
    </source>
</reference>
<organism evidence="2 3">
    <name type="scientific">Zobellia barbeyronii</name>
    <dbReference type="NCBI Taxonomy" id="2748009"/>
    <lineage>
        <taxon>Bacteria</taxon>
        <taxon>Pseudomonadati</taxon>
        <taxon>Bacteroidota</taxon>
        <taxon>Flavobacteriia</taxon>
        <taxon>Flavobacteriales</taxon>
        <taxon>Flavobacteriaceae</taxon>
        <taxon>Zobellia</taxon>
    </lineage>
</organism>
<evidence type="ECO:0000256" key="1">
    <source>
        <dbReference type="SAM" id="Phobius"/>
    </source>
</evidence>
<sequence length="251" mass="28990">MTVFRKIRKKLLDSGKLKSYLAYAFGEILLIAIGILIAWKINDLNEIRKNRIVELKIYESLYDELNTNLKILNTSIDRYSESSKRLEGTMNYIGLPPEEITEGAKDTIVHINYSEINLLEGALNSVISTTKFELIESDSLKSLITNYPAEIQKLKSIDSKIKEIVLDRLQPSLEKHLALKDILSKDNPKYMRIQEFGEQSNYNDLLHSKDYQNSLVDRFLQTENLLTSAKKLRNRTQVMSLKLRKELGYSL</sequence>
<keyword evidence="1" id="KW-0472">Membrane</keyword>
<name>A0ABS5WG45_9FLAO</name>
<accession>A0ABS5WG45</accession>
<comment type="caution">
    <text evidence="2">The sequence shown here is derived from an EMBL/GenBank/DDBJ whole genome shotgun (WGS) entry which is preliminary data.</text>
</comment>
<dbReference type="Proteomes" id="UP000740413">
    <property type="component" value="Unassembled WGS sequence"/>
</dbReference>
<keyword evidence="3" id="KW-1185">Reference proteome</keyword>
<keyword evidence="1" id="KW-0812">Transmembrane</keyword>
<proteinExistence type="predicted"/>
<evidence type="ECO:0000313" key="3">
    <source>
        <dbReference type="Proteomes" id="UP000740413"/>
    </source>
</evidence>
<evidence type="ECO:0000313" key="2">
    <source>
        <dbReference type="EMBL" id="MBT2162361.1"/>
    </source>
</evidence>